<dbReference type="Gene3D" id="3.10.50.40">
    <property type="match status" value="1"/>
</dbReference>
<reference evidence="14" key="1">
    <citation type="submission" date="2021-02" db="EMBL/GenBank/DDBJ databases">
        <title>Infant gut strain persistence is associated with maternal origin, phylogeny, and functional potential including surface adhesion and iron acquisition.</title>
        <authorList>
            <person name="Lou Y.C."/>
        </authorList>
    </citation>
    <scope>NUCLEOTIDE SEQUENCE</scope>
    <source>
        <strain evidence="14">L3_101_000M1_dasL3_101_000M1_concoct_87</strain>
    </source>
</reference>
<keyword evidence="5 10" id="KW-0697">Rotamase</keyword>
<dbReference type="GO" id="GO:0003755">
    <property type="term" value="F:peptidyl-prolyl cis-trans isomerase activity"/>
    <property type="evidence" value="ECO:0007669"/>
    <property type="project" value="UniProtKB-KW"/>
</dbReference>
<dbReference type="PROSITE" id="PS51257">
    <property type="entry name" value="PROKAR_LIPOPROTEIN"/>
    <property type="match status" value="1"/>
</dbReference>
<dbReference type="InterPro" id="IPR046357">
    <property type="entry name" value="PPIase_dom_sf"/>
</dbReference>
<feature type="domain" description="PPIase FKBP-type" evidence="13">
    <location>
        <begin position="139"/>
        <end position="209"/>
    </location>
</feature>
<dbReference type="SUPFAM" id="SSF54534">
    <property type="entry name" value="FKBP-like"/>
    <property type="match status" value="1"/>
</dbReference>
<keyword evidence="12" id="KW-0732">Signal</keyword>
<evidence type="ECO:0000256" key="3">
    <source>
        <dbReference type="ARBA" id="ARBA00005464"/>
    </source>
</evidence>
<evidence type="ECO:0000256" key="5">
    <source>
        <dbReference type="ARBA" id="ARBA00023110"/>
    </source>
</evidence>
<dbReference type="GO" id="GO:0005737">
    <property type="term" value="C:cytoplasm"/>
    <property type="evidence" value="ECO:0007669"/>
    <property type="project" value="UniProtKB-SubCell"/>
</dbReference>
<dbReference type="Gene3D" id="1.10.3120.10">
    <property type="entry name" value="Trigger factor, C-terminal domain"/>
    <property type="match status" value="1"/>
</dbReference>
<keyword evidence="7 10" id="KW-0413">Isomerase</keyword>
<evidence type="ECO:0000256" key="2">
    <source>
        <dbReference type="ARBA" id="ARBA00004496"/>
    </source>
</evidence>
<dbReference type="InterPro" id="IPR037041">
    <property type="entry name" value="Trigger_fac_C_sf"/>
</dbReference>
<evidence type="ECO:0000256" key="10">
    <source>
        <dbReference type="PROSITE-ProRule" id="PRU00277"/>
    </source>
</evidence>
<evidence type="ECO:0000256" key="9">
    <source>
        <dbReference type="ARBA" id="ARBA00024849"/>
    </source>
</evidence>
<comment type="function">
    <text evidence="9">Involved in protein export. Acts as a chaperone by maintaining the newly synthesized protein in an open conformation. Functions as a peptidyl-prolyl cis-trans isomerase.</text>
</comment>
<dbReference type="InterPro" id="IPR027304">
    <property type="entry name" value="Trigger_fact/SurA_dom_sf"/>
</dbReference>
<evidence type="ECO:0000313" key="14">
    <source>
        <dbReference type="EMBL" id="MBS5332155.1"/>
    </source>
</evidence>
<organism evidence="14 15">
    <name type="scientific">Subdoligranulum variabile</name>
    <dbReference type="NCBI Taxonomy" id="214851"/>
    <lineage>
        <taxon>Bacteria</taxon>
        <taxon>Bacillati</taxon>
        <taxon>Bacillota</taxon>
        <taxon>Clostridia</taxon>
        <taxon>Eubacteriales</taxon>
        <taxon>Oscillospiraceae</taxon>
        <taxon>Subdoligranulum</taxon>
    </lineage>
</organism>
<sequence length="405" mass="44088">MKLKNFHRLAALGLAVGMTTALAACGNTAETAESTAETAESTEAASSEAADAATDETAADAEYAYLADFSFSDAFDENGYLKGVTATDYVTLPDDYADITINADLGQVSEEDIDNYITSNVLSKFSTTEQVTDRAAADGDTVNIDYVGRIDGVAFDGGDTKGNGADLTLGSGTYVDNFEEQIVGHNPGETFDVTVTFPEDYGNEDLNGKEAVFETTLNYIENTVTPELSDEWVAENLAATMSLNNVDELKAFVKSTMLYDNQASDVYTALHDKVSYADELPQTALDYYRDVLLYRIYTYAQNYGTDMTTLLSSGMMGATYDSVDAYLDDATDSIKSITQQALLMQAVAEKMGFKCDTDTMNADFGRYYGTTDPSQYVSAYGENYIKMNVLQSDVMQNLIDNVKYE</sequence>
<dbReference type="SUPFAM" id="SSF109998">
    <property type="entry name" value="Triger factor/SurA peptide-binding domain-like"/>
    <property type="match status" value="1"/>
</dbReference>
<comment type="catalytic activity">
    <reaction evidence="1 10">
        <text>[protein]-peptidylproline (omega=180) = [protein]-peptidylproline (omega=0)</text>
        <dbReference type="Rhea" id="RHEA:16237"/>
        <dbReference type="Rhea" id="RHEA-COMP:10747"/>
        <dbReference type="Rhea" id="RHEA-COMP:10748"/>
        <dbReference type="ChEBI" id="CHEBI:83833"/>
        <dbReference type="ChEBI" id="CHEBI:83834"/>
        <dbReference type="EC" id="5.2.1.8"/>
    </reaction>
</comment>
<evidence type="ECO:0000256" key="8">
    <source>
        <dbReference type="ARBA" id="ARBA00023306"/>
    </source>
</evidence>
<protein>
    <recommendedName>
        <fullName evidence="10">peptidylprolyl isomerase</fullName>
        <ecNumber evidence="10">5.2.1.8</ecNumber>
    </recommendedName>
</protein>
<feature type="region of interest" description="Disordered" evidence="11">
    <location>
        <begin position="32"/>
        <end position="53"/>
    </location>
</feature>
<feature type="compositionally biased region" description="Low complexity" evidence="11">
    <location>
        <begin position="32"/>
        <end position="52"/>
    </location>
</feature>
<dbReference type="EMBL" id="JAGZGG010000012">
    <property type="protein sequence ID" value="MBS5332155.1"/>
    <property type="molecule type" value="Genomic_DNA"/>
</dbReference>
<evidence type="ECO:0000256" key="6">
    <source>
        <dbReference type="ARBA" id="ARBA00023186"/>
    </source>
</evidence>
<evidence type="ECO:0000256" key="12">
    <source>
        <dbReference type="SAM" id="SignalP"/>
    </source>
</evidence>
<proteinExistence type="inferred from homology"/>
<evidence type="ECO:0000256" key="4">
    <source>
        <dbReference type="ARBA" id="ARBA00022618"/>
    </source>
</evidence>
<evidence type="ECO:0000256" key="1">
    <source>
        <dbReference type="ARBA" id="ARBA00000971"/>
    </source>
</evidence>
<dbReference type="GO" id="GO:0006457">
    <property type="term" value="P:protein folding"/>
    <property type="evidence" value="ECO:0007669"/>
    <property type="project" value="InterPro"/>
</dbReference>
<dbReference type="FunFam" id="3.10.50.40:FF:000001">
    <property type="entry name" value="Trigger factor"/>
    <property type="match status" value="1"/>
</dbReference>
<dbReference type="EC" id="5.2.1.8" evidence="10"/>
<dbReference type="Proteomes" id="UP000759273">
    <property type="component" value="Unassembled WGS sequence"/>
</dbReference>
<gene>
    <name evidence="14" type="ORF">KHY36_06455</name>
</gene>
<dbReference type="GO" id="GO:0051301">
    <property type="term" value="P:cell division"/>
    <property type="evidence" value="ECO:0007669"/>
    <property type="project" value="UniProtKB-KW"/>
</dbReference>
<keyword evidence="6" id="KW-0143">Chaperone</keyword>
<dbReference type="Pfam" id="PF00254">
    <property type="entry name" value="FKBP_C"/>
    <property type="match status" value="1"/>
</dbReference>
<feature type="signal peptide" evidence="12">
    <location>
        <begin position="1"/>
        <end position="23"/>
    </location>
</feature>
<accession>A0A943D8P9</accession>
<dbReference type="InterPro" id="IPR001179">
    <property type="entry name" value="PPIase_FKBP_dom"/>
</dbReference>
<evidence type="ECO:0000256" key="7">
    <source>
        <dbReference type="ARBA" id="ARBA00023235"/>
    </source>
</evidence>
<dbReference type="GO" id="GO:0015031">
    <property type="term" value="P:protein transport"/>
    <property type="evidence" value="ECO:0007669"/>
    <property type="project" value="InterPro"/>
</dbReference>
<comment type="caution">
    <text evidence="14">The sequence shown here is derived from an EMBL/GenBank/DDBJ whole genome shotgun (WGS) entry which is preliminary data.</text>
</comment>
<keyword evidence="4" id="KW-0132">Cell division</keyword>
<name>A0A943D8P9_9FIRM</name>
<dbReference type="AlphaFoldDB" id="A0A943D8P9"/>
<keyword evidence="8" id="KW-0131">Cell cycle</keyword>
<comment type="subcellular location">
    <subcellularLocation>
        <location evidence="2">Cytoplasm</location>
    </subcellularLocation>
</comment>
<dbReference type="PROSITE" id="PS50059">
    <property type="entry name" value="FKBP_PPIASE"/>
    <property type="match status" value="1"/>
</dbReference>
<feature type="chain" id="PRO_5037153599" description="peptidylprolyl isomerase" evidence="12">
    <location>
        <begin position="24"/>
        <end position="405"/>
    </location>
</feature>
<comment type="similarity">
    <text evidence="3">Belongs to the FKBP-type PPIase family. Tig subfamily.</text>
</comment>
<evidence type="ECO:0000259" key="13">
    <source>
        <dbReference type="PROSITE" id="PS50059"/>
    </source>
</evidence>
<evidence type="ECO:0000256" key="11">
    <source>
        <dbReference type="SAM" id="MobiDB-lite"/>
    </source>
</evidence>
<evidence type="ECO:0000313" key="15">
    <source>
        <dbReference type="Proteomes" id="UP000759273"/>
    </source>
</evidence>